<reference evidence="1 2" key="1">
    <citation type="submission" date="2018-11" db="EMBL/GenBank/DDBJ databases">
        <title>Schleiferia aggregans sp. nov., a moderately thermophilic heterotrophic bacterium isolated from microbial mats at a terrestrial hot spring.</title>
        <authorList>
            <person name="Iino T."/>
            <person name="Ohkuma M."/>
            <person name="Haruta S."/>
        </authorList>
    </citation>
    <scope>NUCLEOTIDE SEQUENCE [LARGE SCALE GENOMIC DNA]</scope>
    <source>
        <strain evidence="1 2">LA</strain>
    </source>
</reference>
<gene>
    <name evidence="1" type="ORF">JCM31826_12920</name>
</gene>
<dbReference type="Pfam" id="PF13469">
    <property type="entry name" value="Sulfotransfer_3"/>
    <property type="match status" value="1"/>
</dbReference>
<evidence type="ECO:0008006" key="3">
    <source>
        <dbReference type="Google" id="ProtNLM"/>
    </source>
</evidence>
<dbReference type="AlphaFoldDB" id="A0A401XLE1"/>
<dbReference type="EMBL" id="BHZE01000011">
    <property type="protein sequence ID" value="GCD77810.1"/>
    <property type="molecule type" value="Genomic_DNA"/>
</dbReference>
<keyword evidence="2" id="KW-1185">Reference proteome</keyword>
<evidence type="ECO:0000313" key="2">
    <source>
        <dbReference type="Proteomes" id="UP000286715"/>
    </source>
</evidence>
<dbReference type="Gene3D" id="3.40.50.300">
    <property type="entry name" value="P-loop containing nucleotide triphosphate hydrolases"/>
    <property type="match status" value="1"/>
</dbReference>
<accession>A0A401XLE1</accession>
<dbReference type="RefSeq" id="WP_124397877.1">
    <property type="nucleotide sequence ID" value="NZ_BHZE01000011.1"/>
</dbReference>
<dbReference type="Proteomes" id="UP000286715">
    <property type="component" value="Unassembled WGS sequence"/>
</dbReference>
<evidence type="ECO:0000313" key="1">
    <source>
        <dbReference type="EMBL" id="GCD77810.1"/>
    </source>
</evidence>
<proteinExistence type="predicted"/>
<sequence length="252" mass="30100">MLRHIAQLLDPLHPELYRPVIIMGMHRSGTSFLAEVLHRAGIHMGVKRDHNFEAFHFLSINQRAMWQSGGDWNKPVVPAFEHFDKWSSEELFKIHFDLKGNGKYIFYKLINRRWGWKDPRNTFTLPYWLNQFPQAKVIHLIRNGWDVALSLQKRNQKSGEVYKAEFDEPIAGFSLWNTYITQALSYTYSNIHHIKYEDLIQKNQEEISRLENFLKVSLKKHIDHLALKPSEQNECYPKDVRQNIWMKKFYNE</sequence>
<organism evidence="1 2">
    <name type="scientific">Thermaurantimonas aggregans</name>
    <dbReference type="NCBI Taxonomy" id="2173829"/>
    <lineage>
        <taxon>Bacteria</taxon>
        <taxon>Pseudomonadati</taxon>
        <taxon>Bacteroidota</taxon>
        <taxon>Flavobacteriia</taxon>
        <taxon>Flavobacteriales</taxon>
        <taxon>Schleiferiaceae</taxon>
        <taxon>Thermaurantimonas</taxon>
    </lineage>
</organism>
<dbReference type="InterPro" id="IPR027417">
    <property type="entry name" value="P-loop_NTPase"/>
</dbReference>
<name>A0A401XLE1_9FLAO</name>
<dbReference type="OrthoDB" id="9816424at2"/>
<protein>
    <recommendedName>
        <fullName evidence="3">Sulfotransferase family protein</fullName>
    </recommendedName>
</protein>
<dbReference type="SUPFAM" id="SSF52540">
    <property type="entry name" value="P-loop containing nucleoside triphosphate hydrolases"/>
    <property type="match status" value="1"/>
</dbReference>
<comment type="caution">
    <text evidence="1">The sequence shown here is derived from an EMBL/GenBank/DDBJ whole genome shotgun (WGS) entry which is preliminary data.</text>
</comment>